<dbReference type="RefSeq" id="WP_345207614.1">
    <property type="nucleotide sequence ID" value="NZ_BAABGM010000020.1"/>
</dbReference>
<proteinExistence type="predicted"/>
<evidence type="ECO:0000256" key="1">
    <source>
        <dbReference type="SAM" id="MobiDB-lite"/>
    </source>
</evidence>
<feature type="region of interest" description="Disordered" evidence="1">
    <location>
        <begin position="23"/>
        <end position="55"/>
    </location>
</feature>
<feature type="compositionally biased region" description="Basic and acidic residues" evidence="1">
    <location>
        <begin position="23"/>
        <end position="33"/>
    </location>
</feature>
<sequence length="55" mass="5536">MWWWVIGFVVLVAGISAVIARRGPGDGLDHSGDPGRNPPPGPMGGFGGMDGGGGF</sequence>
<keyword evidence="3" id="KW-1185">Reference proteome</keyword>
<protein>
    <submittedName>
        <fullName evidence="2">Uncharacterized protein</fullName>
    </submittedName>
</protein>
<accession>A0ABP8KNC6</accession>
<dbReference type="EMBL" id="BAABGM010000020">
    <property type="protein sequence ID" value="GAA4410846.1"/>
    <property type="molecule type" value="Genomic_DNA"/>
</dbReference>
<evidence type="ECO:0000313" key="3">
    <source>
        <dbReference type="Proteomes" id="UP001500945"/>
    </source>
</evidence>
<dbReference type="Proteomes" id="UP001500945">
    <property type="component" value="Unassembled WGS sequence"/>
</dbReference>
<name>A0ABP8KNC6_9MICO</name>
<gene>
    <name evidence="2" type="ORF">GCM10023168_31000</name>
</gene>
<organism evidence="2 3">
    <name type="scientific">Fodinibacter luteus</name>
    <dbReference type="NCBI Taxonomy" id="552064"/>
    <lineage>
        <taxon>Bacteria</taxon>
        <taxon>Bacillati</taxon>
        <taxon>Actinomycetota</taxon>
        <taxon>Actinomycetes</taxon>
        <taxon>Micrococcales</taxon>
        <taxon>Intrasporangiaceae</taxon>
        <taxon>Fodinibacter (ex Wang et al. 2009)</taxon>
    </lineage>
</organism>
<reference evidence="3" key="1">
    <citation type="journal article" date="2019" name="Int. J. Syst. Evol. Microbiol.">
        <title>The Global Catalogue of Microorganisms (GCM) 10K type strain sequencing project: providing services to taxonomists for standard genome sequencing and annotation.</title>
        <authorList>
            <consortium name="The Broad Institute Genomics Platform"/>
            <consortium name="The Broad Institute Genome Sequencing Center for Infectious Disease"/>
            <person name="Wu L."/>
            <person name="Ma J."/>
        </authorList>
    </citation>
    <scope>NUCLEOTIDE SEQUENCE [LARGE SCALE GENOMIC DNA]</scope>
    <source>
        <strain evidence="3">JCM 17809</strain>
    </source>
</reference>
<evidence type="ECO:0000313" key="2">
    <source>
        <dbReference type="EMBL" id="GAA4410846.1"/>
    </source>
</evidence>
<comment type="caution">
    <text evidence="2">The sequence shown here is derived from an EMBL/GenBank/DDBJ whole genome shotgun (WGS) entry which is preliminary data.</text>
</comment>
<feature type="compositionally biased region" description="Gly residues" evidence="1">
    <location>
        <begin position="43"/>
        <end position="55"/>
    </location>
</feature>